<dbReference type="CDD" id="cd09819">
    <property type="entry name" value="An_peroxidase_bacterial_1"/>
    <property type="match status" value="1"/>
</dbReference>
<dbReference type="PROSITE" id="PS50292">
    <property type="entry name" value="PEROXIDASE_3"/>
    <property type="match status" value="1"/>
</dbReference>
<comment type="subcellular location">
    <subcellularLocation>
        <location evidence="1">Secreted</location>
    </subcellularLocation>
</comment>
<reference evidence="5" key="1">
    <citation type="submission" date="2015-08" db="EMBL/GenBank/DDBJ databases">
        <authorList>
            <person name="Babu N.S."/>
            <person name="Beckwith C.J."/>
            <person name="Beseler K.G."/>
            <person name="Brison A."/>
            <person name="Carone J.V."/>
            <person name="Caskin T.P."/>
            <person name="Diamond M."/>
            <person name="Durham M.E."/>
            <person name="Foxe J.M."/>
            <person name="Go M."/>
            <person name="Henderson B.A."/>
            <person name="Jones I.B."/>
            <person name="McGettigan J.A."/>
            <person name="Micheletti S.J."/>
            <person name="Nasrallah M.E."/>
            <person name="Ortiz D."/>
            <person name="Piller C.R."/>
            <person name="Privatt S.R."/>
            <person name="Schneider S.L."/>
            <person name="Sharp S."/>
            <person name="Smith T.C."/>
            <person name="Stanton J.D."/>
            <person name="Ullery H.E."/>
            <person name="Wilson R.J."/>
            <person name="Serrano M.G."/>
            <person name="Buck G."/>
            <person name="Lee V."/>
            <person name="Wang Y."/>
            <person name="Carvalho R."/>
            <person name="Voegtly L."/>
            <person name="Shi R."/>
            <person name="Duckworth R."/>
            <person name="Johnson A."/>
            <person name="Loviza R."/>
            <person name="Walstead R."/>
            <person name="Shah Z."/>
            <person name="Kiflezghi M."/>
            <person name="Wade K."/>
            <person name="Ball S.L."/>
            <person name="Bradley K.W."/>
            <person name="Asai D.J."/>
            <person name="Bowman C.A."/>
            <person name="Russell D.A."/>
            <person name="Pope W.H."/>
            <person name="Jacobs-Sera D."/>
            <person name="Hendrix R.W."/>
            <person name="Hatfull G.F."/>
        </authorList>
    </citation>
    <scope>NUCLEOTIDE SEQUENCE</scope>
</reference>
<dbReference type="GO" id="GO:0020037">
    <property type="term" value="F:heme binding"/>
    <property type="evidence" value="ECO:0007669"/>
    <property type="project" value="InterPro"/>
</dbReference>
<dbReference type="PANTHER" id="PTHR11475">
    <property type="entry name" value="OXIDASE/PEROXIDASE"/>
    <property type="match status" value="1"/>
</dbReference>
<dbReference type="Pfam" id="PF03098">
    <property type="entry name" value="An_peroxidase"/>
    <property type="match status" value="1"/>
</dbReference>
<organism evidence="5">
    <name type="scientific">metagenome</name>
    <dbReference type="NCBI Taxonomy" id="256318"/>
    <lineage>
        <taxon>unclassified sequences</taxon>
        <taxon>metagenomes</taxon>
    </lineage>
</organism>
<evidence type="ECO:0000313" key="5">
    <source>
        <dbReference type="EMBL" id="CUR54590.1"/>
    </source>
</evidence>
<evidence type="ECO:0000256" key="1">
    <source>
        <dbReference type="ARBA" id="ARBA00004613"/>
    </source>
</evidence>
<dbReference type="AlphaFoldDB" id="A0A2P2BXX8"/>
<dbReference type="InterPro" id="IPR019791">
    <property type="entry name" value="Haem_peroxidase_animal"/>
</dbReference>
<gene>
    <name evidence="5" type="ORF">NOCA2190047</name>
</gene>
<dbReference type="GO" id="GO:0004601">
    <property type="term" value="F:peroxidase activity"/>
    <property type="evidence" value="ECO:0007669"/>
    <property type="project" value="UniProtKB-KW"/>
</dbReference>
<dbReference type="InterPro" id="IPR037120">
    <property type="entry name" value="Haem_peroxidase_sf_animal"/>
</dbReference>
<accession>A0A2P2BXX8</accession>
<keyword evidence="5" id="KW-0560">Oxidoreductase</keyword>
<dbReference type="PANTHER" id="PTHR11475:SF4">
    <property type="entry name" value="CHORION PEROXIDASE"/>
    <property type="match status" value="1"/>
</dbReference>
<dbReference type="GO" id="GO:0005576">
    <property type="term" value="C:extracellular region"/>
    <property type="evidence" value="ECO:0007669"/>
    <property type="project" value="UniProtKB-SubCell"/>
</dbReference>
<protein>
    <submittedName>
        <fullName evidence="5">Animal heme peroxidase</fullName>
    </submittedName>
</protein>
<dbReference type="GO" id="GO:0006979">
    <property type="term" value="P:response to oxidative stress"/>
    <property type="evidence" value="ECO:0007669"/>
    <property type="project" value="InterPro"/>
</dbReference>
<dbReference type="InterPro" id="IPR010255">
    <property type="entry name" value="Haem_peroxidase_sf"/>
</dbReference>
<keyword evidence="5" id="KW-0575">Peroxidase</keyword>
<sequence>MGVSGQSEPRHGRDFFHIEGEGFVGDPPGTQRLAEEPPPFRFSRMGPRGRRLSRSLRVKLARAMTSGTNRNGTIPAGFTYLGQFVDHDLTFDFTDVALGDDVSPADLLQGRSPTLDLDNVYGAGPNDTKSARFYEDGLHLKIGTTTRAGSDRAKVGFDVPRVGTGGVVARRRAQIPDRRNDENLAVAQTHAAMIRFHNRVVDKQRDTVPPSDRFRRARKRVVLHYQWMLRTDYLPRICDPAVVDDVFTNGRKVFEVGADPLSMPTMPVEFSVAAFRLGHSMVREAYDWNARFPSGQGLLDLLFTFSATSGDLGFNDTLPSNWIADWRRLYRFHEIQRDDLKPPPKEFNFARRLDTVLVDPLSVLPPGSFGGADEDAGTIEANLAFRNLTRATMLKLASGQQMADLMIAAGVSLTKLTAAQIRTGLDGTTLEDLTASEREVFVANTPLWFYVLREAELNNGRLTGVGARIVAETFHRAMEGSRFSIVRETDFSPKLGAVPGRFTMTDLLVFAFENKVGLLAPLGD</sequence>
<keyword evidence="2" id="KW-0964">Secreted</keyword>
<name>A0A2P2BXX8_9ZZZZ</name>
<dbReference type="EMBL" id="CZKA01000011">
    <property type="protein sequence ID" value="CUR54590.1"/>
    <property type="molecule type" value="Genomic_DNA"/>
</dbReference>
<dbReference type="SUPFAM" id="SSF48113">
    <property type="entry name" value="Heme-dependent peroxidases"/>
    <property type="match status" value="1"/>
</dbReference>
<evidence type="ECO:0000256" key="2">
    <source>
        <dbReference type="ARBA" id="ARBA00022525"/>
    </source>
</evidence>
<evidence type="ECO:0000256" key="4">
    <source>
        <dbReference type="SAM" id="MobiDB-lite"/>
    </source>
</evidence>
<keyword evidence="3" id="KW-0325">Glycoprotein</keyword>
<proteinExistence type="predicted"/>
<dbReference type="Gene3D" id="1.10.640.10">
    <property type="entry name" value="Haem peroxidase domain superfamily, animal type"/>
    <property type="match status" value="1"/>
</dbReference>
<evidence type="ECO:0000256" key="3">
    <source>
        <dbReference type="ARBA" id="ARBA00023180"/>
    </source>
</evidence>
<feature type="region of interest" description="Disordered" evidence="4">
    <location>
        <begin position="21"/>
        <end position="47"/>
    </location>
</feature>